<evidence type="ECO:0000256" key="3">
    <source>
        <dbReference type="ARBA" id="ARBA00022454"/>
    </source>
</evidence>
<dbReference type="Gene3D" id="1.25.10.10">
    <property type="entry name" value="Leucine-rich Repeat Variant"/>
    <property type="match status" value="1"/>
</dbReference>
<reference evidence="9 10" key="1">
    <citation type="submission" date="2020-06" db="EMBL/GenBank/DDBJ databases">
        <authorList>
            <consortium name="Wellcome Sanger Institute Data Sharing"/>
        </authorList>
    </citation>
    <scope>NUCLEOTIDE SEQUENCE [LARGE SCALE GENOMIC DNA]</scope>
</reference>
<evidence type="ECO:0000256" key="5">
    <source>
        <dbReference type="ARBA" id="ARBA00023242"/>
    </source>
</evidence>
<evidence type="ECO:0000259" key="8">
    <source>
        <dbReference type="Pfam" id="PF12231"/>
    </source>
</evidence>
<feature type="compositionally biased region" description="Polar residues" evidence="7">
    <location>
        <begin position="1547"/>
        <end position="1570"/>
    </location>
</feature>
<evidence type="ECO:0000256" key="2">
    <source>
        <dbReference type="ARBA" id="ARBA00004574"/>
    </source>
</evidence>
<dbReference type="InterPro" id="IPR016024">
    <property type="entry name" value="ARM-type_fold"/>
</dbReference>
<feature type="compositionally biased region" description="Polar residues" evidence="7">
    <location>
        <begin position="1336"/>
        <end position="1359"/>
    </location>
</feature>
<name>A0AAY4C3M8_9TELE</name>
<dbReference type="GO" id="GO:0005634">
    <property type="term" value="C:nucleus"/>
    <property type="evidence" value="ECO:0007669"/>
    <property type="project" value="UniProtKB-SubCell"/>
</dbReference>
<dbReference type="SUPFAM" id="SSF48371">
    <property type="entry name" value="ARM repeat"/>
    <property type="match status" value="1"/>
</dbReference>
<gene>
    <name evidence="9" type="primary">RIF1</name>
</gene>
<feature type="compositionally biased region" description="Basic and acidic residues" evidence="7">
    <location>
        <begin position="1660"/>
        <end position="1672"/>
    </location>
</feature>
<dbReference type="PANTHER" id="PTHR22928">
    <property type="entry name" value="TELOMERE-ASSOCIATED PROTEIN RIF1"/>
    <property type="match status" value="1"/>
</dbReference>
<dbReference type="GO" id="GO:0000723">
    <property type="term" value="P:telomere maintenance"/>
    <property type="evidence" value="ECO:0007669"/>
    <property type="project" value="TreeGrafter"/>
</dbReference>
<comment type="subcellular location">
    <subcellularLocation>
        <location evidence="2">Chromosome</location>
        <location evidence="2">Telomere</location>
    </subcellularLocation>
    <subcellularLocation>
        <location evidence="1">Nucleus</location>
    </subcellularLocation>
</comment>
<feature type="compositionally biased region" description="Basic and acidic residues" evidence="7">
    <location>
        <begin position="1577"/>
        <end position="1593"/>
    </location>
</feature>
<feature type="compositionally biased region" description="Polar residues" evidence="7">
    <location>
        <begin position="1152"/>
        <end position="1176"/>
    </location>
</feature>
<feature type="region of interest" description="Disordered" evidence="7">
    <location>
        <begin position="2124"/>
        <end position="2144"/>
    </location>
</feature>
<keyword evidence="10" id="KW-1185">Reference proteome</keyword>
<evidence type="ECO:0000313" key="10">
    <source>
        <dbReference type="Proteomes" id="UP000694580"/>
    </source>
</evidence>
<dbReference type="GeneTree" id="ENSGT00390000012204"/>
<dbReference type="PANTHER" id="PTHR22928:SF3">
    <property type="entry name" value="TELOMERE-ASSOCIATED PROTEIN RIF1"/>
    <property type="match status" value="1"/>
</dbReference>
<dbReference type="GO" id="GO:0140445">
    <property type="term" value="C:chromosome, telomeric repeat region"/>
    <property type="evidence" value="ECO:0007669"/>
    <property type="project" value="TreeGrafter"/>
</dbReference>
<sequence length="2226" mass="243459">MMATVPPPFGLLPLLESLEDAKAGQSEQTDAYLTIANRLSGEDGRQFLPVVVKHFTRLGKAMQTHISSENVELSQAALQALGFCVFHSHIVSAIPATFCEETLSALAGLVVKSTDKNTCTRALWVISKQNFSVDVVARKAPEILKTLEAVRTREDIQSVVMEHEALNVIIRLLEQVSAQMVEGAVQWARLVIPLVVHSAAKVRLRAAAALEMGMPLLLEKQQEVAAIVEPMMSSKIIPELQKLFSNKNETNVLKLWPLFVRLLGKVLHRGGSFINSLLYLEELGFRSSSPSIKKIAFIAWKSLIDNFALNPDILCSSKRLKLLMQPLSSIHVRTEALLLTKLEVWWYLVVKLGPNLVANFEQVGIPLLQSTLPADAPLLSPVTPARNSTLNSTAPATPKTGIPACNSPAATPRINLNCSVQSASSFPSIQLLGLEMVLHYLLGAQVATAAAQAGITLSLEPLAHPLLTGHSSFTKHSCVLISAVRDGFIVVGNEAPGSVLLLMQWNGCSLAGGNKNERQGSDVLSQLLQALQAVLSSDVLPVARALALLEVTVKGIPQKVLGSAAYQVANMDVLNGTPALFLILLFYKSSLLPKFVEDERFFSCLETLVSSGLSGPTSLLVFVEAVIGAMNGNVSTVESKEHLWRMWSIVVNPLTDAITQTNEVNQGDALEHNFNAMHSSLMFPVPNLLLGKALPQATKKSMISTWSRLYIAFARCAALVATAEENVCCEELCSKMAVVLDSAVLSNFFVLEAVANILQIIIECVDFSPYTTQYQQKKKSPRTPLGRVRKKGKALGNLSTFLTLLVRSLEAFLTLDSQEFTVEVSALALGGVGTVLICILSKIFTSVALPTVIQEVISTLIQPLTWLYSQVGSSYQYFVYFGSHVLQLERFLGEMLGCFQSRSTLQYDDDLLTLLAPLFSVLFSHRSKNIRTSVAQFWNATFGNAVVLNYPDEPVLTQVKQKIPIILPTFQAVEESEGFRGQHSSESSQMETEISGLKVMSVGKRDSLPNRAAVPKSSATPCKPVSIRLDFGSPKPPRREVLEEEASIDFVFIPPETKDRVLTEHQKEVKRTKRVDIPVMYNNLDASLDTTVFTQCMQSQEESLYGVKGELKLDGSTSVIPLGSSGEKSTNAAELPFTGDVFMEDLDKASSHNDSGTSDVVSGTPQKSGSRRQSFITLEKFAEGRPASPVSISKFTGPFTRTSNSQGTPSSSKIQANQQSTQENDSPESSKSQSSFHQDLKVEELKAKAESLDEGVHERSEHEEDVIPDTQTTTVASKPESLLAEKVDYDDEKQSDCDAKDSGPFQDHSEVRRSGRCRRRPVRPGEDQDDHKIKFSPNSPANDQQSNLQESIKSPPTQGKKSKVVVELENTEAAKRMSPRAMDLSQNEAPPDSADGQTLGRLRRRTRELSQSDSQPDSQSPGDAQALSRLRRRTKELSQTESPTQADDKLKGRVWRRSQMLSDTDALNKDCRSACSEASPREGLSQSSTDSEVNGESQVRPRRSRRSESSNAHNEGLSHGRDSDQIGNDPKRGRHGLRKQDAECVRTENSQVNESVESQNEQGRYNTRRFSQLLMPVHERSESGASENRDGQKPAKRGRKPKSLSAEFKQSPPSNEHVGEGLEVQHSQSPVPGNEGISAKVPAENQALQTVENEDQEEVVSDHLEPSSEAKHSTMQVEPESNPDGDAGSVPLKTDECENELADHEGIGKVHPVKVSSDAEEDVSDRNLSGCDTAVASCEAVRIESGSDCLQREHDEPDSPPCKSAVVQCLDFPEKTLENEAFTPEKVQEEMESFIQDVQQEMVEELQKNPDDRLQNSSVNQEEESINTDQETSLSVEGVTPLLAEEGEDTQVDCELLPPPVDVPAGPSLPDDRPEDLHSGVSNDVGLDSPPTQKNGGGAGGEPEVGQSPSSGKTLGVWSPSASPSTSILKKCHKRHFEEDTPSPLPKTRRVSFADPIYQQELADDIDRRSPIIRTSSPRSKSLSGPPKFITTPTKGLALSPRSLRCPGYKSSKKCLISEMSQEPRPIPKDCVFPALVSCSTPVEAVLPQISSNMWPRGFGQFVRARNIKTVGDLSALTPSVIKTLPIRSPKLMNVKKALKTFHDQQRKGRSDELKGFDEMEKMTSEDMELTQNEEEKNQSESPGEAMLDVPDGVEPQFVVPPSNGLLREVQALGGLLSAEELSHYSPDQLAQMHNCLGTMMKSIMDQMVSRFEATSTDAAPCKDVS</sequence>
<feature type="domain" description="Telomere-associated protein Rif1 N-terminal" evidence="8">
    <location>
        <begin position="24"/>
        <end position="363"/>
    </location>
</feature>
<reference evidence="9" key="2">
    <citation type="submission" date="2025-08" db="UniProtKB">
        <authorList>
            <consortium name="Ensembl"/>
        </authorList>
    </citation>
    <scope>IDENTIFICATION</scope>
</reference>
<dbReference type="InterPro" id="IPR022031">
    <property type="entry name" value="Rif1_N"/>
</dbReference>
<feature type="region of interest" description="Disordered" evidence="7">
    <location>
        <begin position="1147"/>
        <end position="1726"/>
    </location>
</feature>
<organism evidence="9 10">
    <name type="scientific">Denticeps clupeoides</name>
    <name type="common">denticle herring</name>
    <dbReference type="NCBI Taxonomy" id="299321"/>
    <lineage>
        <taxon>Eukaryota</taxon>
        <taxon>Metazoa</taxon>
        <taxon>Chordata</taxon>
        <taxon>Craniata</taxon>
        <taxon>Vertebrata</taxon>
        <taxon>Euteleostomi</taxon>
        <taxon>Actinopterygii</taxon>
        <taxon>Neopterygii</taxon>
        <taxon>Teleostei</taxon>
        <taxon>Clupei</taxon>
        <taxon>Clupeiformes</taxon>
        <taxon>Denticipitoidei</taxon>
        <taxon>Denticipitidae</taxon>
        <taxon>Denticeps</taxon>
    </lineage>
</organism>
<feature type="compositionally biased region" description="Basic and acidic residues" evidence="7">
    <location>
        <begin position="1693"/>
        <end position="1708"/>
    </location>
</feature>
<dbReference type="InterPro" id="IPR011989">
    <property type="entry name" value="ARM-like"/>
</dbReference>
<feature type="compositionally biased region" description="Low complexity" evidence="7">
    <location>
        <begin position="1411"/>
        <end position="1421"/>
    </location>
</feature>
<dbReference type="CDD" id="cd14267">
    <property type="entry name" value="Rif1_CTD_C-II_like"/>
    <property type="match status" value="1"/>
</dbReference>
<keyword evidence="4" id="KW-0779">Telomere</keyword>
<feature type="region of interest" description="Disordered" evidence="7">
    <location>
        <begin position="1804"/>
        <end position="1995"/>
    </location>
</feature>
<evidence type="ECO:0000256" key="1">
    <source>
        <dbReference type="ARBA" id="ARBA00004123"/>
    </source>
</evidence>
<feature type="compositionally biased region" description="Polar residues" evidence="7">
    <location>
        <begin position="1484"/>
        <end position="1496"/>
    </location>
</feature>
<dbReference type="Proteomes" id="UP000694580">
    <property type="component" value="Chromosome 9"/>
</dbReference>
<feature type="compositionally biased region" description="Basic and acidic residues" evidence="7">
    <location>
        <begin position="1805"/>
        <end position="1814"/>
    </location>
</feature>
<reference evidence="9" key="3">
    <citation type="submission" date="2025-09" db="UniProtKB">
        <authorList>
            <consortium name="Ensembl"/>
        </authorList>
    </citation>
    <scope>IDENTIFICATION</scope>
</reference>
<dbReference type="Ensembl" id="ENSDCDT00010034194.1">
    <property type="protein sequence ID" value="ENSDCDP00010027693.1"/>
    <property type="gene ID" value="ENSDCDG00010017415.1"/>
</dbReference>
<keyword evidence="6" id="KW-0131">Cell cycle</keyword>
<accession>A0AAY4C3M8</accession>
<evidence type="ECO:0000256" key="4">
    <source>
        <dbReference type="ARBA" id="ARBA00022895"/>
    </source>
</evidence>
<keyword evidence="3" id="KW-0158">Chromosome</keyword>
<feature type="compositionally biased region" description="Polar residues" evidence="7">
    <location>
        <begin position="1190"/>
        <end position="1237"/>
    </location>
</feature>
<dbReference type="Pfam" id="PF12231">
    <property type="entry name" value="Rif1_N"/>
    <property type="match status" value="1"/>
</dbReference>
<keyword evidence="5" id="KW-0539">Nucleus</keyword>
<feature type="compositionally biased region" description="Basic and acidic residues" evidence="7">
    <location>
        <begin position="1323"/>
        <end position="1333"/>
    </location>
</feature>
<evidence type="ECO:0000256" key="6">
    <source>
        <dbReference type="ARBA" id="ARBA00023306"/>
    </source>
</evidence>
<feature type="compositionally biased region" description="Basic and acidic residues" evidence="7">
    <location>
        <begin position="1283"/>
        <end position="1313"/>
    </location>
</feature>
<evidence type="ECO:0000256" key="7">
    <source>
        <dbReference type="SAM" id="MobiDB-lite"/>
    </source>
</evidence>
<protein>
    <recommendedName>
        <fullName evidence="8">Telomere-associated protein Rif1 N-terminal domain-containing protein</fullName>
    </recommendedName>
</protein>
<feature type="compositionally biased region" description="Basic and acidic residues" evidence="7">
    <location>
        <begin position="1238"/>
        <end position="1262"/>
    </location>
</feature>
<evidence type="ECO:0000313" key="9">
    <source>
        <dbReference type="Ensembl" id="ENSDCDP00010027693.1"/>
    </source>
</evidence>
<proteinExistence type="predicted"/>